<organism evidence="2">
    <name type="scientific">Amphimedon queenslandica</name>
    <name type="common">Sponge</name>
    <dbReference type="NCBI Taxonomy" id="400682"/>
    <lineage>
        <taxon>Eukaryota</taxon>
        <taxon>Metazoa</taxon>
        <taxon>Porifera</taxon>
        <taxon>Demospongiae</taxon>
        <taxon>Heteroscleromorpha</taxon>
        <taxon>Haplosclerida</taxon>
        <taxon>Niphatidae</taxon>
        <taxon>Amphimedon</taxon>
    </lineage>
</organism>
<sequence length="55" mass="6457">QSLRKRFSQYSFLWEQDVLATFDDFINGVGQPHPRRFTRPETVNRSRSASARSRG</sequence>
<feature type="region of interest" description="Disordered" evidence="1">
    <location>
        <begin position="30"/>
        <end position="55"/>
    </location>
</feature>
<accession>A0A1X7ULD3</accession>
<feature type="compositionally biased region" description="Low complexity" evidence="1">
    <location>
        <begin position="45"/>
        <end position="55"/>
    </location>
</feature>
<proteinExistence type="predicted"/>
<evidence type="ECO:0000256" key="1">
    <source>
        <dbReference type="SAM" id="MobiDB-lite"/>
    </source>
</evidence>
<reference evidence="2" key="1">
    <citation type="submission" date="2017-05" db="UniProtKB">
        <authorList>
            <consortium name="EnsemblMetazoa"/>
        </authorList>
    </citation>
    <scope>IDENTIFICATION</scope>
</reference>
<dbReference type="EnsemblMetazoa" id="Aqu2.1.28314_001">
    <property type="protein sequence ID" value="Aqu2.1.28314_001"/>
    <property type="gene ID" value="Aqu2.1.28314"/>
</dbReference>
<dbReference type="InParanoid" id="A0A1X7ULD3"/>
<evidence type="ECO:0000313" key="2">
    <source>
        <dbReference type="EnsemblMetazoa" id="Aqu2.1.28314_001"/>
    </source>
</evidence>
<dbReference type="AlphaFoldDB" id="A0A1X7ULD3"/>
<protein>
    <submittedName>
        <fullName evidence="2">Uncharacterized protein</fullName>
    </submittedName>
</protein>
<dbReference type="OrthoDB" id="10251809at2759"/>
<name>A0A1X7ULD3_AMPQE</name>